<sequence length="584" mass="64935">MGYWFVAPYTYIHSPEERMEYSPCQIGPHIYDQDGQLVWAGSCQENNRNVFDFRPYQFGDEVRLSFAYLPHPSARIFPLGYGVLMDSTFNLTHRIPSIEYEMPYGKSTWGSFAFNAHEWRITDGGTRAVFLSTYFEDAKLLDGPAPLGDTANDETGYIQHENLIELDLASGTAEFTWWPLHQGVQANETQLVRASGEHHDEISHQTKPSWDVLHSNSIAVTSEHDFIFSARHMSTVFKVSRQTGAILWRLGGRLSSFTQDFTFSFQHNVEVVSENSDVTVIALLDNASNDAGIPGQTANVSSVKIIALNTQTWTATLLRQIDRPDQGLSRLRGNAQTLVNGNILAAWSDQGYMTEHDPDGNMVMEARFSSSRFSTYRAYKAAFVGRPTEPPAMRAVRYVALGSRGAHVTTVVYVSWNGATEVREWRLWGLKKGVWVDAGVVQKDGFETVVTLVGAWEQMYVEGLDGAGVVLGRSRIQVLADKSGEISVDLATDTLQDMDVVDAGVVEDQDQDEEETDVAAAAWAQRGYGDEGVGFGGHAHGGLTCGQSYLMPLVMFTVVQVFLVLGWQSFIRGRTGHFRQVSYT</sequence>
<keyword evidence="1" id="KW-1133">Transmembrane helix</keyword>
<evidence type="ECO:0000256" key="1">
    <source>
        <dbReference type="SAM" id="Phobius"/>
    </source>
</evidence>
<accession>A0A2K1QIX2</accession>
<dbReference type="EMBL" id="NKHZ01000081">
    <property type="protein sequence ID" value="PNS14793.1"/>
    <property type="molecule type" value="Genomic_DNA"/>
</dbReference>
<dbReference type="InParanoid" id="A0A2K1QIX2"/>
<evidence type="ECO:0008006" key="4">
    <source>
        <dbReference type="Google" id="ProtNLM"/>
    </source>
</evidence>
<dbReference type="STRING" id="2082308.A0A2K1QIX2"/>
<dbReference type="InterPro" id="IPR039535">
    <property type="entry name" value="ASST-like"/>
</dbReference>
<organism evidence="2 3">
    <name type="scientific">Sphaceloma murrayae</name>
    <dbReference type="NCBI Taxonomy" id="2082308"/>
    <lineage>
        <taxon>Eukaryota</taxon>
        <taxon>Fungi</taxon>
        <taxon>Dikarya</taxon>
        <taxon>Ascomycota</taxon>
        <taxon>Pezizomycotina</taxon>
        <taxon>Dothideomycetes</taxon>
        <taxon>Dothideomycetidae</taxon>
        <taxon>Myriangiales</taxon>
        <taxon>Elsinoaceae</taxon>
        <taxon>Sphaceloma</taxon>
    </lineage>
</organism>
<dbReference type="InterPro" id="IPR053143">
    <property type="entry name" value="Arylsulfate_ST"/>
</dbReference>
<dbReference type="Pfam" id="PF14269">
    <property type="entry name" value="Arylsulfotran_2"/>
    <property type="match status" value="1"/>
</dbReference>
<proteinExistence type="predicted"/>
<dbReference type="Proteomes" id="UP000243797">
    <property type="component" value="Unassembled WGS sequence"/>
</dbReference>
<comment type="caution">
    <text evidence="2">The sequence shown here is derived from an EMBL/GenBank/DDBJ whole genome shotgun (WGS) entry which is preliminary data.</text>
</comment>
<dbReference type="AlphaFoldDB" id="A0A2K1QIX2"/>
<dbReference type="OrthoDB" id="5427350at2759"/>
<feature type="transmembrane region" description="Helical" evidence="1">
    <location>
        <begin position="549"/>
        <end position="570"/>
    </location>
</feature>
<dbReference type="PANTHER" id="PTHR35340:SF8">
    <property type="entry name" value="ASST-DOMAIN-CONTAINING PROTEIN"/>
    <property type="match status" value="1"/>
</dbReference>
<dbReference type="PANTHER" id="PTHR35340">
    <property type="entry name" value="PQQ ENZYME REPEAT PROTEIN-RELATED"/>
    <property type="match status" value="1"/>
</dbReference>
<gene>
    <name evidence="2" type="ORF">CAC42_2022</name>
</gene>
<evidence type="ECO:0000313" key="3">
    <source>
        <dbReference type="Proteomes" id="UP000243797"/>
    </source>
</evidence>
<keyword evidence="1" id="KW-0812">Transmembrane</keyword>
<keyword evidence="1" id="KW-0472">Membrane</keyword>
<reference evidence="2 3" key="1">
    <citation type="submission" date="2017-06" db="EMBL/GenBank/DDBJ databases">
        <title>Draft genome sequence of a variant of Elsinoe murrayae.</title>
        <authorList>
            <person name="Cheng Q."/>
        </authorList>
    </citation>
    <scope>NUCLEOTIDE SEQUENCE [LARGE SCALE GENOMIC DNA]</scope>
    <source>
        <strain evidence="2 3">CQ-2017a</strain>
    </source>
</reference>
<keyword evidence="3" id="KW-1185">Reference proteome</keyword>
<evidence type="ECO:0000313" key="2">
    <source>
        <dbReference type="EMBL" id="PNS14793.1"/>
    </source>
</evidence>
<name>A0A2K1QIX2_9PEZI</name>
<protein>
    <recommendedName>
        <fullName evidence="4">ASST-domain-containing protein</fullName>
    </recommendedName>
</protein>